<dbReference type="Gene3D" id="3.40.50.150">
    <property type="entry name" value="Vaccinia Virus protein VP39"/>
    <property type="match status" value="1"/>
</dbReference>
<dbReference type="InterPro" id="IPR000241">
    <property type="entry name" value="RlmKL-like_Mtase"/>
</dbReference>
<dbReference type="PANTHER" id="PTHR14911:SF13">
    <property type="entry name" value="TRNA (GUANINE(6)-N2)-METHYLTRANSFERASE THUMP3"/>
    <property type="match status" value="1"/>
</dbReference>
<dbReference type="AlphaFoldDB" id="A0A1F6MBY7"/>
<dbReference type="GO" id="GO:0016423">
    <property type="term" value="F:tRNA (guanine) methyltransferase activity"/>
    <property type="evidence" value="ECO:0007669"/>
    <property type="project" value="TreeGrafter"/>
</dbReference>
<proteinExistence type="predicted"/>
<evidence type="ECO:0000259" key="1">
    <source>
        <dbReference type="Pfam" id="PF01170"/>
    </source>
</evidence>
<dbReference type="SUPFAM" id="SSF53335">
    <property type="entry name" value="S-adenosyl-L-methionine-dependent methyltransferases"/>
    <property type="match status" value="1"/>
</dbReference>
<comment type="caution">
    <text evidence="2">The sequence shown here is derived from an EMBL/GenBank/DDBJ whole genome shotgun (WGS) entry which is preliminary data.</text>
</comment>
<feature type="domain" description="Ribosomal RNA large subunit methyltransferase K/L-like methyltransferase" evidence="1">
    <location>
        <begin position="184"/>
        <end position="333"/>
    </location>
</feature>
<evidence type="ECO:0000313" key="2">
    <source>
        <dbReference type="EMBL" id="OGH69068.1"/>
    </source>
</evidence>
<dbReference type="InterPro" id="IPR029063">
    <property type="entry name" value="SAM-dependent_MTases_sf"/>
</dbReference>
<dbReference type="Proteomes" id="UP000176413">
    <property type="component" value="Unassembled WGS sequence"/>
</dbReference>
<evidence type="ECO:0000313" key="3">
    <source>
        <dbReference type="Proteomes" id="UP000176413"/>
    </source>
</evidence>
<gene>
    <name evidence="2" type="ORF">A3D53_03045</name>
</gene>
<accession>A0A1F6MBY7</accession>
<reference evidence="2 3" key="1">
    <citation type="journal article" date="2016" name="Nat. Commun.">
        <title>Thousands of microbial genomes shed light on interconnected biogeochemical processes in an aquifer system.</title>
        <authorList>
            <person name="Anantharaman K."/>
            <person name="Brown C.T."/>
            <person name="Hug L.A."/>
            <person name="Sharon I."/>
            <person name="Castelle C.J."/>
            <person name="Probst A.J."/>
            <person name="Thomas B.C."/>
            <person name="Singh A."/>
            <person name="Wilkins M.J."/>
            <person name="Karaoz U."/>
            <person name="Brodie E.L."/>
            <person name="Williams K.H."/>
            <person name="Hubbard S.S."/>
            <person name="Banfield J.F."/>
        </authorList>
    </citation>
    <scope>NUCLEOTIDE SEQUENCE [LARGE SCALE GENOMIC DNA]</scope>
</reference>
<dbReference type="Pfam" id="PF01170">
    <property type="entry name" value="UPF0020"/>
    <property type="match status" value="1"/>
</dbReference>
<organism evidence="2 3">
    <name type="scientific">Candidatus Magasanikbacteria bacterium RIFCSPHIGHO2_02_FULL_45_10</name>
    <dbReference type="NCBI Taxonomy" id="1798679"/>
    <lineage>
        <taxon>Bacteria</taxon>
        <taxon>Candidatus Magasanikiibacteriota</taxon>
    </lineage>
</organism>
<dbReference type="CDD" id="cd02440">
    <property type="entry name" value="AdoMet_MTases"/>
    <property type="match status" value="1"/>
</dbReference>
<protein>
    <recommendedName>
        <fullName evidence="1">Ribosomal RNA large subunit methyltransferase K/L-like methyltransferase domain-containing protein</fullName>
    </recommendedName>
</protein>
<name>A0A1F6MBY7_9BACT</name>
<dbReference type="GO" id="GO:0030488">
    <property type="term" value="P:tRNA methylation"/>
    <property type="evidence" value="ECO:0007669"/>
    <property type="project" value="TreeGrafter"/>
</dbReference>
<dbReference type="EMBL" id="MFQA01000018">
    <property type="protein sequence ID" value="OGH69068.1"/>
    <property type="molecule type" value="Genomic_DNA"/>
</dbReference>
<sequence length="393" mass="42974">MARTLWWFVLGREPLLSLAELAAVLSSNPDLLTPDIAKFELANEPGELIKKLGGTVKIAKELAAGLTEEALLDRLALELDGVTGKIHFGLSLYAIPKGSEWGYAWGLALKKRLKAKGKSIRFVDNRGKAALSSVSVDKNGLITKGREFLIVPQGKGFAVAQSVAVQPFESFSQRDFGRPGRDDTSGMLPPKLAMMMINLSGATTEKILLDPFCGSGTIISEAMLLGFTKLIGTDASPKAIEDTKKNLEWLATGKLRAALKISVCDAAKLPTMISDRSVDVVVTEPYLGPPLKGRESPEQLRISQAALQKLYKQAFASFTKILRPNAAVVFIFPRFQTSAGWISVAEGLVADLKKDGFEPIPLLPQKFSKTPYLLYHREGQRVGREIWRFRFAS</sequence>
<dbReference type="PANTHER" id="PTHR14911">
    <property type="entry name" value="THUMP DOMAIN-CONTAINING"/>
    <property type="match status" value="1"/>
</dbReference>